<evidence type="ECO:0000313" key="2">
    <source>
        <dbReference type="Proteomes" id="UP000091857"/>
    </source>
</evidence>
<name>A0ACB7I8W3_MANES</name>
<comment type="caution">
    <text evidence="1">The sequence shown here is derived from an EMBL/GenBank/DDBJ whole genome shotgun (WGS) entry which is preliminary data.</text>
</comment>
<reference evidence="2" key="1">
    <citation type="journal article" date="2016" name="Nat. Biotechnol.">
        <title>Sequencing wild and cultivated cassava and related species reveals extensive interspecific hybridization and genetic diversity.</title>
        <authorList>
            <person name="Bredeson J.V."/>
            <person name="Lyons J.B."/>
            <person name="Prochnik S.E."/>
            <person name="Wu G.A."/>
            <person name="Ha C.M."/>
            <person name="Edsinger-Gonzales E."/>
            <person name="Grimwood J."/>
            <person name="Schmutz J."/>
            <person name="Rabbi I.Y."/>
            <person name="Egesi C."/>
            <person name="Nauluvula P."/>
            <person name="Lebot V."/>
            <person name="Ndunguru J."/>
            <person name="Mkamilo G."/>
            <person name="Bart R.S."/>
            <person name="Setter T.L."/>
            <person name="Gleadow R.M."/>
            <person name="Kulakow P."/>
            <person name="Ferguson M.E."/>
            <person name="Rounsley S."/>
            <person name="Rokhsar D.S."/>
        </authorList>
    </citation>
    <scope>NUCLEOTIDE SEQUENCE [LARGE SCALE GENOMIC DNA]</scope>
    <source>
        <strain evidence="2">cv. AM560-2</strain>
    </source>
</reference>
<dbReference type="Proteomes" id="UP000091857">
    <property type="component" value="Chromosome 2"/>
</dbReference>
<dbReference type="EMBL" id="CM004388">
    <property type="protein sequence ID" value="KAG8660710.1"/>
    <property type="molecule type" value="Genomic_DNA"/>
</dbReference>
<organism evidence="1 2">
    <name type="scientific">Manihot esculenta</name>
    <name type="common">Cassava</name>
    <name type="synonym">Jatropha manihot</name>
    <dbReference type="NCBI Taxonomy" id="3983"/>
    <lineage>
        <taxon>Eukaryota</taxon>
        <taxon>Viridiplantae</taxon>
        <taxon>Streptophyta</taxon>
        <taxon>Embryophyta</taxon>
        <taxon>Tracheophyta</taxon>
        <taxon>Spermatophyta</taxon>
        <taxon>Magnoliopsida</taxon>
        <taxon>eudicotyledons</taxon>
        <taxon>Gunneridae</taxon>
        <taxon>Pentapetalae</taxon>
        <taxon>rosids</taxon>
        <taxon>fabids</taxon>
        <taxon>Malpighiales</taxon>
        <taxon>Euphorbiaceae</taxon>
        <taxon>Crotonoideae</taxon>
        <taxon>Manihoteae</taxon>
        <taxon>Manihot</taxon>
    </lineage>
</organism>
<keyword evidence="2" id="KW-1185">Reference proteome</keyword>
<evidence type="ECO:0000313" key="1">
    <source>
        <dbReference type="EMBL" id="KAG8660710.1"/>
    </source>
</evidence>
<gene>
    <name evidence="1" type="ORF">MANES_02G184700v8</name>
</gene>
<sequence>MQKPTMATAKSLRSPLFIPFLLLASCLSSANGEKFKANVTIANGLAYGFYRYTCPQVEFIVRKYLMQVYRRDVGQAAGILRLHSHDCFVQGCDGSVLLDRSPERTELPNLSLRPQSFEIIETLRQIVHSQCGRVVSCSDLLTLAARDAVFFTGGLDYAVPLGRRDGVTFPRINQTFEDLVAPTAKTTEILTKFARKDLNLVDTVALSGAHSIGIAHCITFEERLFPDRDPTMEVSLFNSLRQVCPAPGATAPVWLDFRSPNRFDNLYYIDLMNRQGIFTSDQDLFEDPRTRPTVISFAANQRLFFRNFAIAMTKMGIVDVLTDGQGEIRGRCSMRNSDVNDLESVVEQDLGPSSSASI</sequence>
<proteinExistence type="predicted"/>
<protein>
    <submittedName>
        <fullName evidence="1">Uncharacterized protein</fullName>
    </submittedName>
</protein>
<accession>A0ACB7I8W3</accession>